<evidence type="ECO:0008006" key="15">
    <source>
        <dbReference type="Google" id="ProtNLM"/>
    </source>
</evidence>
<dbReference type="PANTHER" id="PTHR21522">
    <property type="entry name" value="PROTON CHANNEL OTOP"/>
    <property type="match status" value="1"/>
</dbReference>
<feature type="transmembrane region" description="Helical" evidence="12">
    <location>
        <begin position="592"/>
        <end position="613"/>
    </location>
</feature>
<keyword evidence="5 12" id="KW-0812">Transmembrane</keyword>
<comment type="subcellular location">
    <subcellularLocation>
        <location evidence="1">Cell membrane</location>
        <topology evidence="1">Multi-pass membrane protein</topology>
    </subcellularLocation>
</comment>
<comment type="similarity">
    <text evidence="2">Belongs to the otopetrin family.</text>
</comment>
<evidence type="ECO:0000256" key="8">
    <source>
        <dbReference type="ARBA" id="ARBA00023065"/>
    </source>
</evidence>
<accession>A0ABQ9F8E1</accession>
<evidence type="ECO:0000313" key="14">
    <source>
        <dbReference type="Proteomes" id="UP001217089"/>
    </source>
</evidence>
<keyword evidence="7 12" id="KW-1133">Transmembrane helix</keyword>
<keyword evidence="14" id="KW-1185">Reference proteome</keyword>
<evidence type="ECO:0000313" key="13">
    <source>
        <dbReference type="EMBL" id="KAJ8312147.1"/>
    </source>
</evidence>
<protein>
    <recommendedName>
        <fullName evidence="15">Otopetrin</fullName>
    </recommendedName>
</protein>
<gene>
    <name evidence="13" type="ORF">KUTeg_009520</name>
</gene>
<keyword evidence="6" id="KW-0375">Hydrogen ion transport</keyword>
<evidence type="ECO:0000256" key="10">
    <source>
        <dbReference type="ARBA" id="ARBA00023303"/>
    </source>
</evidence>
<dbReference type="PANTHER" id="PTHR21522:SF32">
    <property type="entry name" value="OTOPETRIN-2"/>
    <property type="match status" value="1"/>
</dbReference>
<feature type="transmembrane region" description="Helical" evidence="12">
    <location>
        <begin position="233"/>
        <end position="250"/>
    </location>
</feature>
<sequence>MDFLVTSIFEKSISIIVGSSPSIGIPIYRAIPMSDVMQDETSSKRSVTSQRPTYFDLMVACAMLRYHHDSPRLALEDAFSCQTVNINECHQHAACSLGTWFLFFKMVASKKMAATLRNTMSDIVHSVVVMPLTAGNIVTRKGKKIPQKRFDGQISTSVFITWIIAIVFVIIITNCLMPENKIYPLILEIFMFVMEISLSIAIIAMTVAVCYCHAPWLLRKKIKEISLTLKVKFLWFFACGYVFSTINEIAEYANCEMTTSNETYDVNTSMSHSILKIIGILLQTGFISYFSQIKFQKSLGMHYGMFFIILSNLTNWGLNTVREYEEYFHFHLKYNITNNHLLPFIFQNNISCLQNSTFDKFFRSIHTNLFRLKSEYYLLSLGLLLAIWASTDTHGSKTERKKLQTDNNNIHSETDTYDNVAVITQPNDNSSNIAESNNNNNNASNSEDKKTELSPLLEHSGEWTSSLRIKSKSTQLFRRRIISFYSVILLGAFLYLPQLTGTLTPYFTEYSDNTSLRMWTIYKVLFSSFRFFLILLAFYKLHKECVPRTDVNCLYSNDYILLFGAFFVTVHNTLQIVAGASYLGNQIRSSLYLIHVTLDLLIDYFQTVLILQASRFKRVEKRDTFWPVECICLLLSMMNFGIWTVYSFQKDTFPSTDIIPKSVFSKSTWYSVDFMISPVSIFYMFHCFVDLFCLYKKFNF</sequence>
<feature type="transmembrane region" description="Helical" evidence="12">
    <location>
        <begin position="519"/>
        <end position="539"/>
    </location>
</feature>
<evidence type="ECO:0000256" key="5">
    <source>
        <dbReference type="ARBA" id="ARBA00022692"/>
    </source>
</evidence>
<evidence type="ECO:0000256" key="9">
    <source>
        <dbReference type="ARBA" id="ARBA00023136"/>
    </source>
</evidence>
<name>A0ABQ9F8E1_TEGGR</name>
<reference evidence="13 14" key="1">
    <citation type="submission" date="2022-12" db="EMBL/GenBank/DDBJ databases">
        <title>Chromosome-level genome of Tegillarca granosa.</title>
        <authorList>
            <person name="Kim J."/>
        </authorList>
    </citation>
    <scope>NUCLEOTIDE SEQUENCE [LARGE SCALE GENOMIC DNA]</scope>
    <source>
        <strain evidence="13">Teg-2019</strain>
        <tissue evidence="13">Adductor muscle</tissue>
    </source>
</reference>
<feature type="transmembrane region" description="Helical" evidence="12">
    <location>
        <begin position="270"/>
        <end position="290"/>
    </location>
</feature>
<evidence type="ECO:0000256" key="6">
    <source>
        <dbReference type="ARBA" id="ARBA00022781"/>
    </source>
</evidence>
<keyword evidence="3" id="KW-0813">Transport</keyword>
<keyword evidence="10" id="KW-0407">Ion channel</keyword>
<evidence type="ECO:0000256" key="3">
    <source>
        <dbReference type="ARBA" id="ARBA00022448"/>
    </source>
</evidence>
<feature type="transmembrane region" description="Helical" evidence="12">
    <location>
        <begin position="625"/>
        <end position="646"/>
    </location>
</feature>
<evidence type="ECO:0000256" key="12">
    <source>
        <dbReference type="SAM" id="Phobius"/>
    </source>
</evidence>
<feature type="transmembrane region" description="Helical" evidence="12">
    <location>
        <begin position="150"/>
        <end position="173"/>
    </location>
</feature>
<evidence type="ECO:0000256" key="11">
    <source>
        <dbReference type="SAM" id="MobiDB-lite"/>
    </source>
</evidence>
<feature type="transmembrane region" description="Helical" evidence="12">
    <location>
        <begin position="674"/>
        <end position="695"/>
    </location>
</feature>
<comment type="caution">
    <text evidence="13">The sequence shown here is derived from an EMBL/GenBank/DDBJ whole genome shotgun (WGS) entry which is preliminary data.</text>
</comment>
<dbReference type="Pfam" id="PF03189">
    <property type="entry name" value="Otopetrin"/>
    <property type="match status" value="1"/>
</dbReference>
<evidence type="ECO:0000256" key="7">
    <source>
        <dbReference type="ARBA" id="ARBA00022989"/>
    </source>
</evidence>
<keyword evidence="9 12" id="KW-0472">Membrane</keyword>
<feature type="transmembrane region" description="Helical" evidence="12">
    <location>
        <begin position="185"/>
        <end position="212"/>
    </location>
</feature>
<feature type="compositionally biased region" description="Low complexity" evidence="11">
    <location>
        <begin position="428"/>
        <end position="445"/>
    </location>
</feature>
<organism evidence="13 14">
    <name type="scientific">Tegillarca granosa</name>
    <name type="common">Malaysian cockle</name>
    <name type="synonym">Anadara granosa</name>
    <dbReference type="NCBI Taxonomy" id="220873"/>
    <lineage>
        <taxon>Eukaryota</taxon>
        <taxon>Metazoa</taxon>
        <taxon>Spiralia</taxon>
        <taxon>Lophotrochozoa</taxon>
        <taxon>Mollusca</taxon>
        <taxon>Bivalvia</taxon>
        <taxon>Autobranchia</taxon>
        <taxon>Pteriomorphia</taxon>
        <taxon>Arcoida</taxon>
        <taxon>Arcoidea</taxon>
        <taxon>Arcidae</taxon>
        <taxon>Tegillarca</taxon>
    </lineage>
</organism>
<evidence type="ECO:0000256" key="4">
    <source>
        <dbReference type="ARBA" id="ARBA00022475"/>
    </source>
</evidence>
<evidence type="ECO:0000256" key="1">
    <source>
        <dbReference type="ARBA" id="ARBA00004651"/>
    </source>
</evidence>
<proteinExistence type="inferred from homology"/>
<dbReference type="InterPro" id="IPR004878">
    <property type="entry name" value="Otopetrin"/>
</dbReference>
<feature type="transmembrane region" description="Helical" evidence="12">
    <location>
        <begin position="559"/>
        <end position="580"/>
    </location>
</feature>
<evidence type="ECO:0000256" key="2">
    <source>
        <dbReference type="ARBA" id="ARBA00006513"/>
    </source>
</evidence>
<feature type="region of interest" description="Disordered" evidence="11">
    <location>
        <begin position="428"/>
        <end position="451"/>
    </location>
</feature>
<feature type="transmembrane region" description="Helical" evidence="12">
    <location>
        <begin position="481"/>
        <end position="499"/>
    </location>
</feature>
<dbReference type="EMBL" id="JARBDR010000440">
    <property type="protein sequence ID" value="KAJ8312147.1"/>
    <property type="molecule type" value="Genomic_DNA"/>
</dbReference>
<keyword evidence="8" id="KW-0406">Ion transport</keyword>
<keyword evidence="4" id="KW-1003">Cell membrane</keyword>
<dbReference type="Proteomes" id="UP001217089">
    <property type="component" value="Unassembled WGS sequence"/>
</dbReference>